<dbReference type="AlphaFoldDB" id="A0A1F6C9J4"/>
<evidence type="ECO:0000259" key="3">
    <source>
        <dbReference type="PROSITE" id="PS51459"/>
    </source>
</evidence>
<dbReference type="PANTHER" id="PTHR13504">
    <property type="entry name" value="FIDO DOMAIN-CONTAINING PROTEIN DDB_G0283145"/>
    <property type="match status" value="1"/>
</dbReference>
<proteinExistence type="predicted"/>
<keyword evidence="2" id="KW-0067">ATP-binding</keyword>
<organism evidence="4 5">
    <name type="scientific">Handelsmanbacteria sp. (strain RIFCSPLOWO2_12_FULL_64_10)</name>
    <dbReference type="NCBI Taxonomy" id="1817868"/>
    <lineage>
        <taxon>Bacteria</taxon>
        <taxon>Candidatus Handelsmaniibacteriota</taxon>
    </lineage>
</organism>
<dbReference type="PANTHER" id="PTHR13504:SF38">
    <property type="entry name" value="FIDO DOMAIN-CONTAINING PROTEIN"/>
    <property type="match status" value="1"/>
</dbReference>
<protein>
    <submittedName>
        <fullName evidence="4">Cell filamentation protein Fic</fullName>
    </submittedName>
</protein>
<evidence type="ECO:0000313" key="4">
    <source>
        <dbReference type="EMBL" id="OGG45682.1"/>
    </source>
</evidence>
<dbReference type="InterPro" id="IPR003812">
    <property type="entry name" value="Fido"/>
</dbReference>
<sequence length="381" mass="42881">MTDAVPQRWTPRYTLSPAIVRGLMAIEASRAVVAHTPLPPDVEAALRQRARVRSVHYSTRIEGNRLTLAEAEEVIAGRNVRFHGRERDRREVQNYWNALLRVEEWAAKKTPLSEALIRRLHALVEKGARARPTPYRDGQNAIRDSGSGALVYLPPEAKDVPGLMAAMVRWAVEAEKEALPVPLIAGLMHYQFVTIHPFYDGNGRTARLLATFLLHRGGYGLNGFFSLEEHHARDLAGYYRALVTHPHHNYYEGREHADLTPWLESFVAALTEVFSDAQREALRLAREGVPAEPEALRRLDRRGRAVLALFFKAERITSADVAQALGLSDRMARVLLRTWVKDGWLTVANVSNRARGYELSAIYRQYIDNLSAMPGSGKEPS</sequence>
<feature type="active site" evidence="1">
    <location>
        <position position="196"/>
    </location>
</feature>
<dbReference type="GO" id="GO:0005524">
    <property type="term" value="F:ATP binding"/>
    <property type="evidence" value="ECO:0007669"/>
    <property type="project" value="UniProtKB-KW"/>
</dbReference>
<dbReference type="PROSITE" id="PS51459">
    <property type="entry name" value="FIDO"/>
    <property type="match status" value="1"/>
</dbReference>
<evidence type="ECO:0000256" key="1">
    <source>
        <dbReference type="PIRSR" id="PIRSR640198-1"/>
    </source>
</evidence>
<comment type="caution">
    <text evidence="4">The sequence shown here is derived from an EMBL/GenBank/DDBJ whole genome shotgun (WGS) entry which is preliminary data.</text>
</comment>
<dbReference type="SUPFAM" id="SSF140931">
    <property type="entry name" value="Fic-like"/>
    <property type="match status" value="1"/>
</dbReference>
<dbReference type="InterPro" id="IPR040198">
    <property type="entry name" value="Fido_containing"/>
</dbReference>
<keyword evidence="2" id="KW-0547">Nucleotide-binding</keyword>
<evidence type="ECO:0000256" key="2">
    <source>
        <dbReference type="PIRSR" id="PIRSR640198-2"/>
    </source>
</evidence>
<dbReference type="Proteomes" id="UP000178606">
    <property type="component" value="Unassembled WGS sequence"/>
</dbReference>
<evidence type="ECO:0000313" key="5">
    <source>
        <dbReference type="Proteomes" id="UP000178606"/>
    </source>
</evidence>
<name>A0A1F6C9J4_HANXR</name>
<dbReference type="Gene3D" id="1.10.3290.10">
    <property type="entry name" value="Fido-like domain"/>
    <property type="match status" value="1"/>
</dbReference>
<feature type="domain" description="Fido" evidence="3">
    <location>
        <begin position="112"/>
        <end position="265"/>
    </location>
</feature>
<accession>A0A1F6C9J4</accession>
<gene>
    <name evidence="4" type="ORF">A3F84_14465</name>
</gene>
<feature type="binding site" evidence="2">
    <location>
        <begin position="200"/>
        <end position="207"/>
    </location>
    <ligand>
        <name>ATP</name>
        <dbReference type="ChEBI" id="CHEBI:30616"/>
    </ligand>
</feature>
<reference evidence="4 5" key="1">
    <citation type="journal article" date="2016" name="Nat. Commun.">
        <title>Thousands of microbial genomes shed light on interconnected biogeochemical processes in an aquifer system.</title>
        <authorList>
            <person name="Anantharaman K."/>
            <person name="Brown C.T."/>
            <person name="Hug L.A."/>
            <person name="Sharon I."/>
            <person name="Castelle C.J."/>
            <person name="Probst A.J."/>
            <person name="Thomas B.C."/>
            <person name="Singh A."/>
            <person name="Wilkins M.J."/>
            <person name="Karaoz U."/>
            <person name="Brodie E.L."/>
            <person name="Williams K.H."/>
            <person name="Hubbard S.S."/>
            <person name="Banfield J.F."/>
        </authorList>
    </citation>
    <scope>NUCLEOTIDE SEQUENCE [LARGE SCALE GENOMIC DNA]</scope>
    <source>
        <strain evidence="5">RIFCSPLOWO2_12_FULL_64_10</strain>
    </source>
</reference>
<dbReference type="InterPro" id="IPR036597">
    <property type="entry name" value="Fido-like_dom_sf"/>
</dbReference>
<dbReference type="Pfam" id="PF02661">
    <property type="entry name" value="Fic"/>
    <property type="match status" value="1"/>
</dbReference>
<dbReference type="EMBL" id="MFKF01000368">
    <property type="protein sequence ID" value="OGG45682.1"/>
    <property type="molecule type" value="Genomic_DNA"/>
</dbReference>